<dbReference type="Proteomes" id="UP000032673">
    <property type="component" value="Unassembled WGS sequence"/>
</dbReference>
<proteinExistence type="predicted"/>
<gene>
    <name evidence="1" type="ORF">Abin_002_135</name>
</gene>
<protein>
    <submittedName>
        <fullName evidence="1">Uncharacterized protein</fullName>
    </submittedName>
</protein>
<evidence type="ECO:0000313" key="2">
    <source>
        <dbReference type="Proteomes" id="UP000032673"/>
    </source>
</evidence>
<accession>A0ABQ0K3Y4</accession>
<reference evidence="1 2" key="1">
    <citation type="submission" date="2012-11" db="EMBL/GenBank/DDBJ databases">
        <title>Whole genome sequence of Acetobacter indonesiensis 5H-1.</title>
        <authorList>
            <person name="Azuma Y."/>
            <person name="Higashiura N."/>
            <person name="Hirakawa H."/>
            <person name="Matsushita K."/>
        </authorList>
    </citation>
    <scope>NUCLEOTIDE SEQUENCE [LARGE SCALE GENOMIC DNA]</scope>
    <source>
        <strain evidence="1 2">5H-1</strain>
    </source>
</reference>
<comment type="caution">
    <text evidence="1">The sequence shown here is derived from an EMBL/GenBank/DDBJ whole genome shotgun (WGS) entry which is preliminary data.</text>
</comment>
<sequence>MNSGNGPPECKHFQGWLGNVVHLADSMRAGFCHAGQQNAACQNGAQAPPDNSGGRCAFGQGRMGFAAVSDMKE</sequence>
<name>A0ABQ0K3Y4_9PROT</name>
<dbReference type="EMBL" id="BAMW01000002">
    <property type="protein sequence ID" value="GAN61879.1"/>
    <property type="molecule type" value="Genomic_DNA"/>
</dbReference>
<organism evidence="1 2">
    <name type="scientific">Acetobacter indonesiensis</name>
    <dbReference type="NCBI Taxonomy" id="104101"/>
    <lineage>
        <taxon>Bacteria</taxon>
        <taxon>Pseudomonadati</taxon>
        <taxon>Pseudomonadota</taxon>
        <taxon>Alphaproteobacteria</taxon>
        <taxon>Acetobacterales</taxon>
        <taxon>Acetobacteraceae</taxon>
        <taxon>Acetobacter</taxon>
    </lineage>
</organism>
<evidence type="ECO:0000313" key="1">
    <source>
        <dbReference type="EMBL" id="GAN61879.1"/>
    </source>
</evidence>
<keyword evidence="2" id="KW-1185">Reference proteome</keyword>